<protein>
    <submittedName>
        <fullName evidence="1">Uncharacterized protein</fullName>
    </submittedName>
</protein>
<accession>A0ABQ7EJN3</accession>
<organism evidence="1 2">
    <name type="scientific">Brassica cretica</name>
    <name type="common">Mustard</name>
    <dbReference type="NCBI Taxonomy" id="69181"/>
    <lineage>
        <taxon>Eukaryota</taxon>
        <taxon>Viridiplantae</taxon>
        <taxon>Streptophyta</taxon>
        <taxon>Embryophyta</taxon>
        <taxon>Tracheophyta</taxon>
        <taxon>Spermatophyta</taxon>
        <taxon>Magnoliopsida</taxon>
        <taxon>eudicotyledons</taxon>
        <taxon>Gunneridae</taxon>
        <taxon>Pentapetalae</taxon>
        <taxon>rosids</taxon>
        <taxon>malvids</taxon>
        <taxon>Brassicales</taxon>
        <taxon>Brassicaceae</taxon>
        <taxon>Brassiceae</taxon>
        <taxon>Brassica</taxon>
    </lineage>
</organism>
<keyword evidence="2" id="KW-1185">Reference proteome</keyword>
<gene>
    <name evidence="1" type="ORF">DY000_02020179</name>
</gene>
<evidence type="ECO:0000313" key="2">
    <source>
        <dbReference type="Proteomes" id="UP000266723"/>
    </source>
</evidence>
<proteinExistence type="predicted"/>
<evidence type="ECO:0000313" key="1">
    <source>
        <dbReference type="EMBL" id="KAF3597403.1"/>
    </source>
</evidence>
<sequence>MKSYMLTLNGMGADYSEPAWMGKESGPRSHVEMIRLDLLDGFGETFSYGLGSTLDSQTTSNYENLYLDGLITPEQVSG</sequence>
<reference evidence="1 2" key="1">
    <citation type="journal article" date="2020" name="BMC Genomics">
        <title>Intraspecific diversification of the crop wild relative Brassica cretica Lam. using demographic model selection.</title>
        <authorList>
            <person name="Kioukis A."/>
            <person name="Michalopoulou V.A."/>
            <person name="Briers L."/>
            <person name="Pirintsos S."/>
            <person name="Studholme D.J."/>
            <person name="Pavlidis P."/>
            <person name="Sarris P.F."/>
        </authorList>
    </citation>
    <scope>NUCLEOTIDE SEQUENCE [LARGE SCALE GENOMIC DNA]</scope>
    <source>
        <strain evidence="2">cv. PFS-1207/04</strain>
    </source>
</reference>
<dbReference type="Proteomes" id="UP000266723">
    <property type="component" value="Unassembled WGS sequence"/>
</dbReference>
<name>A0ABQ7EJN3_BRACR</name>
<dbReference type="EMBL" id="QGKV02000299">
    <property type="protein sequence ID" value="KAF3597403.1"/>
    <property type="molecule type" value="Genomic_DNA"/>
</dbReference>
<comment type="caution">
    <text evidence="1">The sequence shown here is derived from an EMBL/GenBank/DDBJ whole genome shotgun (WGS) entry which is preliminary data.</text>
</comment>